<evidence type="ECO:0000313" key="1">
    <source>
        <dbReference type="EMBL" id="RKF83348.1"/>
    </source>
</evidence>
<comment type="caution">
    <text evidence="1">The sequence shown here is derived from an EMBL/GenBank/DDBJ whole genome shotgun (WGS) entry which is preliminary data.</text>
</comment>
<reference evidence="1 2" key="1">
    <citation type="journal article" date="2018" name="BMC Genomics">
        <title>Comparative genome analyses reveal sequence features reflecting distinct modes of host-adaptation between dicot and monocot powdery mildew.</title>
        <authorList>
            <person name="Wu Y."/>
            <person name="Ma X."/>
            <person name="Pan Z."/>
            <person name="Kale S.D."/>
            <person name="Song Y."/>
            <person name="King H."/>
            <person name="Zhang Q."/>
            <person name="Presley C."/>
            <person name="Deng X."/>
            <person name="Wei C.I."/>
            <person name="Xiao S."/>
        </authorList>
    </citation>
    <scope>NUCLEOTIDE SEQUENCE [LARGE SCALE GENOMIC DNA]</scope>
    <source>
        <strain evidence="1">UMSG1</strain>
    </source>
</reference>
<accession>A0A420J979</accession>
<protein>
    <submittedName>
        <fullName evidence="1">Uncharacterized protein</fullName>
    </submittedName>
</protein>
<dbReference type="AlphaFoldDB" id="A0A420J979"/>
<dbReference type="EMBL" id="MCBS01016065">
    <property type="protein sequence ID" value="RKF83348.1"/>
    <property type="molecule type" value="Genomic_DNA"/>
</dbReference>
<dbReference type="Proteomes" id="UP000285326">
    <property type="component" value="Unassembled WGS sequence"/>
</dbReference>
<gene>
    <name evidence="1" type="ORF">GcM1_160009</name>
</gene>
<sequence>MRPIFYFTIMITVIKNFVCGGFVSRSKPSTEYTFQTIGSNIICGGQSLPAAHIDIAARKACDSAIPSKSCVSRFFCPKKISLYTGTDENDRNDKAANEYLSVIHSVKSKFISKKVKVYALAHWDKQNSICKAKRVFFVVDKNPKDQEQRCTAGYIFSATEPDTSSWEWSRSGP</sequence>
<name>A0A420J979_9PEZI</name>
<evidence type="ECO:0000313" key="2">
    <source>
        <dbReference type="Proteomes" id="UP000285326"/>
    </source>
</evidence>
<organism evidence="1 2">
    <name type="scientific">Golovinomyces cichoracearum</name>
    <dbReference type="NCBI Taxonomy" id="62708"/>
    <lineage>
        <taxon>Eukaryota</taxon>
        <taxon>Fungi</taxon>
        <taxon>Dikarya</taxon>
        <taxon>Ascomycota</taxon>
        <taxon>Pezizomycotina</taxon>
        <taxon>Leotiomycetes</taxon>
        <taxon>Erysiphales</taxon>
        <taxon>Erysiphaceae</taxon>
        <taxon>Golovinomyces</taxon>
    </lineage>
</organism>
<proteinExistence type="predicted"/>